<evidence type="ECO:0000313" key="8">
    <source>
        <dbReference type="EMBL" id="CAI2360510.1"/>
    </source>
</evidence>
<dbReference type="PANTHER" id="PTHR13793">
    <property type="entry name" value="PHD FINGER PROTEINS"/>
    <property type="match status" value="1"/>
</dbReference>
<evidence type="ECO:0000256" key="2">
    <source>
        <dbReference type="ARBA" id="ARBA00022771"/>
    </source>
</evidence>
<accession>A0AAD1X7N8</accession>
<sequence>MEQNIRKLLMEALSPFNHNQEDCDGGLEESHESENSTTDASDEFEDPIKKEKALVNTSTSLPRKQEQIKPKQEKLMKPFKSFPIKDQKVDKDAQENRLNDGLKLLSNYRKWKPEVWMSENEAHTDNKEAASPAKITCHVCLQSHSTCFDNILVCNLCNVAFHQKCYGKEVLSEIPKSGTWACQRCKYLFLLRDNFNIDEVKCALCPELKGAVIKPTNFPWVHIRCIQWSDDIYFKNFSTKLTICGKIPSSLREGTCKICKYPGLERYGAKIKCDFKSCKTIFHVECAIKAGIRLNFNKKGKLLINHDGSDSNIYCLIHTKQLTQSVQSEKENLTQEFSSNIRLKDGGCLKIPKNKKPLNSCNTESEDSSLEEISLNIKKLSDQKQKSNKSSNNTNKVKKRMFKTCEKDIDALMNNKELGSLANSIQNTPKDFISAVKIENPVPYTPNSDIYEPSLPNQEPVHKKKYLSFLERINNGIPGKGSVQKSSCFKSSKKKVAHSLAPEDIYYIPQCLKVILKTEKAGKSWICNVLGEYIKNHPAVQLYHDDWARINRCPELQEAFGMDQILLTHIEYYVSSCFKKCSQFETVKEENLKSYGDEIKIINVINKPPSRKRRLRKFKLGSPAKNTQRTSSFIRDNSRPKIVYKRKKSVFKKRVIKDADPTNSEDDYAFDC</sequence>
<dbReference type="AlphaFoldDB" id="A0AAD1X7N8"/>
<dbReference type="InterPro" id="IPR019786">
    <property type="entry name" value="Zinc_finger_PHD-type_CS"/>
</dbReference>
<dbReference type="InterPro" id="IPR013083">
    <property type="entry name" value="Znf_RING/FYVE/PHD"/>
</dbReference>
<dbReference type="InterPro" id="IPR034732">
    <property type="entry name" value="EPHD"/>
</dbReference>
<evidence type="ECO:0000256" key="4">
    <source>
        <dbReference type="PROSITE-ProRule" id="PRU00146"/>
    </source>
</evidence>
<dbReference type="EMBL" id="CAMPGE010001710">
    <property type="protein sequence ID" value="CAI2360510.1"/>
    <property type="molecule type" value="Genomic_DNA"/>
</dbReference>
<keyword evidence="3" id="KW-0862">Zinc</keyword>
<evidence type="ECO:0000256" key="3">
    <source>
        <dbReference type="ARBA" id="ARBA00022833"/>
    </source>
</evidence>
<dbReference type="Proteomes" id="UP001295684">
    <property type="component" value="Unassembled WGS sequence"/>
</dbReference>
<dbReference type="InterPro" id="IPR001965">
    <property type="entry name" value="Znf_PHD"/>
</dbReference>
<protein>
    <submittedName>
        <fullName evidence="8">Uncharacterized protein</fullName>
    </submittedName>
</protein>
<evidence type="ECO:0000259" key="6">
    <source>
        <dbReference type="PROSITE" id="PS50016"/>
    </source>
</evidence>
<dbReference type="SUPFAM" id="SSF57903">
    <property type="entry name" value="FYVE/PHD zinc finger"/>
    <property type="match status" value="1"/>
</dbReference>
<gene>
    <name evidence="8" type="ORF">ECRASSUSDP1_LOCUS1814</name>
</gene>
<comment type="caution">
    <text evidence="8">The sequence shown here is derived from an EMBL/GenBank/DDBJ whole genome shotgun (WGS) entry which is preliminary data.</text>
</comment>
<dbReference type="GO" id="GO:0008270">
    <property type="term" value="F:zinc ion binding"/>
    <property type="evidence" value="ECO:0007669"/>
    <property type="project" value="UniProtKB-KW"/>
</dbReference>
<reference evidence="8" key="1">
    <citation type="submission" date="2023-07" db="EMBL/GenBank/DDBJ databases">
        <authorList>
            <consortium name="AG Swart"/>
            <person name="Singh M."/>
            <person name="Singh A."/>
            <person name="Seah K."/>
            <person name="Emmerich C."/>
        </authorList>
    </citation>
    <scope>NUCLEOTIDE SEQUENCE</scope>
    <source>
        <strain evidence="8">DP1</strain>
    </source>
</reference>
<dbReference type="Gene3D" id="3.30.40.10">
    <property type="entry name" value="Zinc/RING finger domain, C3HC4 (zinc finger)"/>
    <property type="match status" value="2"/>
</dbReference>
<dbReference type="InterPro" id="IPR050701">
    <property type="entry name" value="Histone_Mod_Regulator"/>
</dbReference>
<feature type="compositionally biased region" description="Basic and acidic residues" evidence="5">
    <location>
        <begin position="63"/>
        <end position="72"/>
    </location>
</feature>
<dbReference type="PROSITE" id="PS51805">
    <property type="entry name" value="EPHD"/>
    <property type="match status" value="1"/>
</dbReference>
<evidence type="ECO:0000256" key="5">
    <source>
        <dbReference type="SAM" id="MobiDB-lite"/>
    </source>
</evidence>
<feature type="region of interest" description="Disordered" evidence="5">
    <location>
        <begin position="13"/>
        <end position="72"/>
    </location>
</feature>
<name>A0AAD1X7N8_EUPCR</name>
<keyword evidence="1" id="KW-0479">Metal-binding</keyword>
<dbReference type="InterPro" id="IPR019787">
    <property type="entry name" value="Znf_PHD-finger"/>
</dbReference>
<proteinExistence type="predicted"/>
<keyword evidence="9" id="KW-1185">Reference proteome</keyword>
<evidence type="ECO:0000259" key="7">
    <source>
        <dbReference type="PROSITE" id="PS51805"/>
    </source>
</evidence>
<evidence type="ECO:0000313" key="9">
    <source>
        <dbReference type="Proteomes" id="UP001295684"/>
    </source>
</evidence>
<dbReference type="GO" id="GO:0006357">
    <property type="term" value="P:regulation of transcription by RNA polymerase II"/>
    <property type="evidence" value="ECO:0007669"/>
    <property type="project" value="TreeGrafter"/>
</dbReference>
<feature type="domain" description="PHD-type" evidence="7">
    <location>
        <begin position="199"/>
        <end position="307"/>
    </location>
</feature>
<dbReference type="PANTHER" id="PTHR13793:SF107">
    <property type="entry name" value="BROMODOMAIN-CONTAINING PROTEIN HOMOLOG"/>
    <property type="match status" value="1"/>
</dbReference>
<dbReference type="PROSITE" id="PS01359">
    <property type="entry name" value="ZF_PHD_1"/>
    <property type="match status" value="1"/>
</dbReference>
<dbReference type="SMART" id="SM00249">
    <property type="entry name" value="PHD"/>
    <property type="match status" value="2"/>
</dbReference>
<evidence type="ECO:0000256" key="1">
    <source>
        <dbReference type="ARBA" id="ARBA00022723"/>
    </source>
</evidence>
<dbReference type="Pfam" id="PF13832">
    <property type="entry name" value="zf-HC5HC2H_2"/>
    <property type="match status" value="1"/>
</dbReference>
<dbReference type="Pfam" id="PF13831">
    <property type="entry name" value="PHD_2"/>
    <property type="match status" value="1"/>
</dbReference>
<dbReference type="CDD" id="cd15571">
    <property type="entry name" value="ePHD"/>
    <property type="match status" value="1"/>
</dbReference>
<keyword evidence="2 4" id="KW-0863">Zinc-finger</keyword>
<dbReference type="PROSITE" id="PS50016">
    <property type="entry name" value="ZF_PHD_2"/>
    <property type="match status" value="1"/>
</dbReference>
<organism evidence="8 9">
    <name type="scientific">Euplotes crassus</name>
    <dbReference type="NCBI Taxonomy" id="5936"/>
    <lineage>
        <taxon>Eukaryota</taxon>
        <taxon>Sar</taxon>
        <taxon>Alveolata</taxon>
        <taxon>Ciliophora</taxon>
        <taxon>Intramacronucleata</taxon>
        <taxon>Spirotrichea</taxon>
        <taxon>Hypotrichia</taxon>
        <taxon>Euplotida</taxon>
        <taxon>Euplotidae</taxon>
        <taxon>Moneuplotes</taxon>
    </lineage>
</organism>
<feature type="domain" description="PHD-type" evidence="6">
    <location>
        <begin position="134"/>
        <end position="188"/>
    </location>
</feature>
<dbReference type="InterPro" id="IPR011011">
    <property type="entry name" value="Znf_FYVE_PHD"/>
</dbReference>